<dbReference type="SUPFAM" id="SSF74650">
    <property type="entry name" value="Galactose mutarotase-like"/>
    <property type="match status" value="1"/>
</dbReference>
<sequence>MKFSDGQWMTRKEYQIISPVEVHDTYTTDHSLTLFGPPKPITNRSGELDTPLIEVKLSSPIKDVIRVQIFHHKGKKQVGPHFAINTDPELAVHIEANKQEASLTSGSLRVSIRRDQPWHLQFDYEGRKLTSSGFKNIGYVISENATTYVRDQLDLGVGEYVYGLGERFTSFVKNGQSVDIWNRDGGTNSEQSYKNIPFYITNKGYGVFVNHPENVSFEVASEKVSKVQFSVEGESLDYFLIGGANLKEVLGNYTTLTGKPALPPAWTFGLWLTTSFTTNYDESTVTSFIDGMAERELPLHVFHFDCFWMREFHWCDFEWDTRIFPEPEKMLQRLKNKGLKICVWINPYIAQRSPMFSEGMEAGYLLKRPNGDVWQWDMWQPGMGIVDFTNPAACEWYAEKLRRLVDMGVDSFKTDFGERIPTDVVYHDGSDPIKMHNYYTQLYNEVVFHVLEEKLGKGEAALFARSATAGGQQFPVHWGGDCTATYESMAESLRGGLSLGLSGFGFWSHDIGGFESTSSADLYKRWAAFGLLSSHSRLHGSRSYRVPWMYDDEAVDVLRFFTKLKSTLMPYIFQTAVDASKLGLPLMRAMVLEFANDPTCDYLDRQYMIGDSLLVAPIFDESGIVSYYLPAGTWTHFLTGKRVEGNRWFKEHHDYLSIPLWVRANTLLAVGTVEEKPDYDYTAHREFHLFELEDGQLATSRVYHPTTKAESILTVARRGNVLLVEASGDAALSDHAWSIVLRGVSSTPVVENGTVATHAFGVRITADDAGAAVRITTC</sequence>
<dbReference type="SUPFAM" id="SSF51011">
    <property type="entry name" value="Glycosyl hydrolase domain"/>
    <property type="match status" value="1"/>
</dbReference>
<evidence type="ECO:0000259" key="6">
    <source>
        <dbReference type="Pfam" id="PF13802"/>
    </source>
</evidence>
<feature type="domain" description="Glycosyl hydrolase family 31 C-terminal" evidence="7">
    <location>
        <begin position="583"/>
        <end position="667"/>
    </location>
</feature>
<evidence type="ECO:0000259" key="7">
    <source>
        <dbReference type="Pfam" id="PF21365"/>
    </source>
</evidence>
<dbReference type="PANTHER" id="PTHR43053">
    <property type="entry name" value="GLYCOSIDASE FAMILY 31"/>
    <property type="match status" value="1"/>
</dbReference>
<dbReference type="InterPro" id="IPR017853">
    <property type="entry name" value="GH"/>
</dbReference>
<comment type="similarity">
    <text evidence="1 4">Belongs to the glycosyl hydrolase 31 family.</text>
</comment>
<protein>
    <submittedName>
        <fullName evidence="8">Alpha-D-xyloside xylohydrolase</fullName>
        <ecNumber evidence="8">3.2.1.177</ecNumber>
    </submittedName>
</protein>
<dbReference type="Pfam" id="PF13802">
    <property type="entry name" value="Gal_mutarotas_2"/>
    <property type="match status" value="1"/>
</dbReference>
<dbReference type="Proteomes" id="UP001267290">
    <property type="component" value="Unassembled WGS sequence"/>
</dbReference>
<dbReference type="CDD" id="cd06593">
    <property type="entry name" value="GH31_xylosidase_YicI"/>
    <property type="match status" value="1"/>
</dbReference>
<dbReference type="Gene3D" id="2.60.40.1180">
    <property type="entry name" value="Golgi alpha-mannosidase II"/>
    <property type="match status" value="2"/>
</dbReference>
<dbReference type="EMBL" id="JAVDSB010000009">
    <property type="protein sequence ID" value="MDR6553263.1"/>
    <property type="molecule type" value="Genomic_DNA"/>
</dbReference>
<dbReference type="SUPFAM" id="SSF117125">
    <property type="entry name" value="Putative glucosidase YicI, C-terminal domain"/>
    <property type="match status" value="1"/>
</dbReference>
<dbReference type="NCBIfam" id="NF007940">
    <property type="entry name" value="PRK10658.1"/>
    <property type="match status" value="1"/>
</dbReference>
<feature type="domain" description="Glycoside hydrolase family 31 N-terminal" evidence="6">
    <location>
        <begin position="55"/>
        <end position="218"/>
    </location>
</feature>
<dbReference type="InterPro" id="IPR011013">
    <property type="entry name" value="Gal_mutarotase_sf_dom"/>
</dbReference>
<organism evidence="8 9">
    <name type="scientific">Paenibacillus qinlingensis</name>
    <dbReference type="NCBI Taxonomy" id="1837343"/>
    <lineage>
        <taxon>Bacteria</taxon>
        <taxon>Bacillati</taxon>
        <taxon>Bacillota</taxon>
        <taxon>Bacilli</taxon>
        <taxon>Bacillales</taxon>
        <taxon>Paenibacillaceae</taxon>
        <taxon>Paenibacillus</taxon>
    </lineage>
</organism>
<evidence type="ECO:0000256" key="1">
    <source>
        <dbReference type="ARBA" id="ARBA00007806"/>
    </source>
</evidence>
<dbReference type="InterPro" id="IPR025887">
    <property type="entry name" value="Glyco_hydro_31_N_dom"/>
</dbReference>
<evidence type="ECO:0000256" key="4">
    <source>
        <dbReference type="RuleBase" id="RU361185"/>
    </source>
</evidence>
<dbReference type="InterPro" id="IPR013780">
    <property type="entry name" value="Glyco_hydro_b"/>
</dbReference>
<dbReference type="Gene3D" id="2.60.40.1760">
    <property type="entry name" value="glycosyl hydrolase (family 31)"/>
    <property type="match status" value="1"/>
</dbReference>
<evidence type="ECO:0000256" key="3">
    <source>
        <dbReference type="ARBA" id="ARBA00023295"/>
    </source>
</evidence>
<evidence type="ECO:0000256" key="2">
    <source>
        <dbReference type="ARBA" id="ARBA00022801"/>
    </source>
</evidence>
<dbReference type="Pfam" id="PF01055">
    <property type="entry name" value="Glyco_hydro_31_2nd"/>
    <property type="match status" value="1"/>
</dbReference>
<dbReference type="PANTHER" id="PTHR43053:SF4">
    <property type="entry name" value="MYOGENESIS-REGULATING GLYCOSIDASE"/>
    <property type="match status" value="1"/>
</dbReference>
<dbReference type="InterPro" id="IPR050985">
    <property type="entry name" value="Alpha-glycosidase_related"/>
</dbReference>
<accession>A0ABU1P0J3</accession>
<evidence type="ECO:0000313" key="8">
    <source>
        <dbReference type="EMBL" id="MDR6553263.1"/>
    </source>
</evidence>
<dbReference type="InterPro" id="IPR048395">
    <property type="entry name" value="Glyco_hydro_31_C"/>
</dbReference>
<dbReference type="EC" id="3.2.1.177" evidence="8"/>
<proteinExistence type="inferred from homology"/>
<dbReference type="CDD" id="cd14752">
    <property type="entry name" value="GH31_N"/>
    <property type="match status" value="1"/>
</dbReference>
<dbReference type="GO" id="GO:0061634">
    <property type="term" value="F:alpha-D-xyloside xylohydrolase"/>
    <property type="evidence" value="ECO:0007669"/>
    <property type="project" value="UniProtKB-EC"/>
</dbReference>
<reference evidence="8 9" key="1">
    <citation type="submission" date="2023-07" db="EMBL/GenBank/DDBJ databases">
        <title>Sorghum-associated microbial communities from plants grown in Nebraska, USA.</title>
        <authorList>
            <person name="Schachtman D."/>
        </authorList>
    </citation>
    <scope>NUCLEOTIDE SEQUENCE [LARGE SCALE GENOMIC DNA]</scope>
    <source>
        <strain evidence="8 9">CC258</strain>
    </source>
</reference>
<comment type="caution">
    <text evidence="8">The sequence shown here is derived from an EMBL/GenBank/DDBJ whole genome shotgun (WGS) entry which is preliminary data.</text>
</comment>
<keyword evidence="9" id="KW-1185">Reference proteome</keyword>
<gene>
    <name evidence="8" type="ORF">J2736_004470</name>
</gene>
<dbReference type="Pfam" id="PF21365">
    <property type="entry name" value="Glyco_hydro_31_3rd"/>
    <property type="match status" value="1"/>
</dbReference>
<name>A0ABU1P0J3_9BACL</name>
<dbReference type="RefSeq" id="WP_310500746.1">
    <property type="nucleotide sequence ID" value="NZ_JAVDSB010000009.1"/>
</dbReference>
<evidence type="ECO:0000259" key="5">
    <source>
        <dbReference type="Pfam" id="PF01055"/>
    </source>
</evidence>
<dbReference type="SUPFAM" id="SSF51445">
    <property type="entry name" value="(Trans)glycosidases"/>
    <property type="match status" value="1"/>
</dbReference>
<feature type="domain" description="Glycoside hydrolase family 31 TIM barrel" evidence="5">
    <location>
        <begin position="260"/>
        <end position="574"/>
    </location>
</feature>
<dbReference type="InterPro" id="IPR000322">
    <property type="entry name" value="Glyco_hydro_31_TIM"/>
</dbReference>
<keyword evidence="2 4" id="KW-0378">Hydrolase</keyword>
<dbReference type="Gene3D" id="3.20.20.80">
    <property type="entry name" value="Glycosidases"/>
    <property type="match status" value="1"/>
</dbReference>
<evidence type="ECO:0000313" key="9">
    <source>
        <dbReference type="Proteomes" id="UP001267290"/>
    </source>
</evidence>
<keyword evidence="3 4" id="KW-0326">Glycosidase</keyword>